<dbReference type="InterPro" id="IPR047111">
    <property type="entry name" value="YbaP-like"/>
</dbReference>
<keyword evidence="3" id="KW-1185">Reference proteome</keyword>
<evidence type="ECO:0000313" key="2">
    <source>
        <dbReference type="EMBL" id="TCL00417.1"/>
    </source>
</evidence>
<dbReference type="Pfam" id="PF01963">
    <property type="entry name" value="TraB_PrgY_gumN"/>
    <property type="match status" value="1"/>
</dbReference>
<accession>A0A4R1N6M6</accession>
<dbReference type="PANTHER" id="PTHR40590:SF1">
    <property type="entry name" value="CYTOPLASMIC PROTEIN"/>
    <property type="match status" value="1"/>
</dbReference>
<proteinExistence type="predicted"/>
<reference evidence="2 3" key="1">
    <citation type="submission" date="2019-03" db="EMBL/GenBank/DDBJ databases">
        <title>Genomic Encyclopedia of Archaeal and Bacterial Type Strains, Phase II (KMG-II): from individual species to whole genera.</title>
        <authorList>
            <person name="Goeker M."/>
        </authorList>
    </citation>
    <scope>NUCLEOTIDE SEQUENCE [LARGE SCALE GENOMIC DNA]</scope>
    <source>
        <strain evidence="2 3">DSM 26433</strain>
    </source>
</reference>
<dbReference type="EMBL" id="SMGR01000003">
    <property type="protein sequence ID" value="TCL00417.1"/>
    <property type="molecule type" value="Genomic_DNA"/>
</dbReference>
<name>A0A4R1N6M6_9RHOB</name>
<keyword evidence="1" id="KW-0732">Signal</keyword>
<dbReference type="Proteomes" id="UP000295673">
    <property type="component" value="Unassembled WGS sequence"/>
</dbReference>
<gene>
    <name evidence="2" type="ORF">BXY66_3058</name>
</gene>
<organism evidence="2 3">
    <name type="scientific">Shimia isoporae</name>
    <dbReference type="NCBI Taxonomy" id="647720"/>
    <lineage>
        <taxon>Bacteria</taxon>
        <taxon>Pseudomonadati</taxon>
        <taxon>Pseudomonadota</taxon>
        <taxon>Alphaproteobacteria</taxon>
        <taxon>Rhodobacterales</taxon>
        <taxon>Roseobacteraceae</taxon>
    </lineage>
</organism>
<feature type="signal peptide" evidence="1">
    <location>
        <begin position="1"/>
        <end position="27"/>
    </location>
</feature>
<evidence type="ECO:0000256" key="1">
    <source>
        <dbReference type="SAM" id="SignalP"/>
    </source>
</evidence>
<comment type="caution">
    <text evidence="2">The sequence shown here is derived from an EMBL/GenBank/DDBJ whole genome shotgun (WGS) entry which is preliminary data.</text>
</comment>
<evidence type="ECO:0008006" key="4">
    <source>
        <dbReference type="Google" id="ProtNLM"/>
    </source>
</evidence>
<protein>
    <recommendedName>
        <fullName evidence="4">TraB family protein</fullName>
    </recommendedName>
</protein>
<dbReference type="CDD" id="cd14789">
    <property type="entry name" value="Tiki"/>
    <property type="match status" value="1"/>
</dbReference>
<dbReference type="InterPro" id="IPR002816">
    <property type="entry name" value="TraB/PrgY/GumN_fam"/>
</dbReference>
<feature type="chain" id="PRO_5020287180" description="TraB family protein" evidence="1">
    <location>
        <begin position="28"/>
        <end position="343"/>
    </location>
</feature>
<evidence type="ECO:0000313" key="3">
    <source>
        <dbReference type="Proteomes" id="UP000295673"/>
    </source>
</evidence>
<sequence>MSIGVCMKTKSALPRLLAAFMAFSLLATLPDTASAYCKGKDLRKSISKADRAKFAQQAARVPFSKGIIWEARKGDQVIHVVGTHHAGDGRHRKVVADATKFLKNADLLMLEIRIQDIQPQWEAMREDGRALFRTSGPGMSQLMRKDLWEDLSFRMQLYNMSPKQLDRIQPWFISGEVINGDCDPFAWNRTKGLDARLERVAASNRVPTMGLETVEESRRTIAAEPIRNQVRWLELNMQSKAAIADMSTTLRNAYFADALVEGLLIMEAFMFRDLNVSRKEVARLQRSHDKYILDERNKNWMPRILARKEKRIMVAVGAAHLPGEYGILNLLHKKGYTLTMVDR</sequence>
<dbReference type="PANTHER" id="PTHR40590">
    <property type="entry name" value="CYTOPLASMIC PROTEIN-RELATED"/>
    <property type="match status" value="1"/>
</dbReference>
<dbReference type="AlphaFoldDB" id="A0A4R1N6M6"/>